<keyword evidence="1" id="KW-0812">Transmembrane</keyword>
<name>A0A926IAG2_9FIRM</name>
<organism evidence="2 3">
    <name type="scientific">Lentihominibacter hominis</name>
    <dbReference type="NCBI Taxonomy" id="2763645"/>
    <lineage>
        <taxon>Bacteria</taxon>
        <taxon>Bacillati</taxon>
        <taxon>Bacillota</taxon>
        <taxon>Clostridia</taxon>
        <taxon>Peptostreptococcales</taxon>
        <taxon>Anaerovoracaceae</taxon>
        <taxon>Lentihominibacter</taxon>
    </lineage>
</organism>
<dbReference type="RefSeq" id="WP_177270704.1">
    <property type="nucleotide sequence ID" value="NZ_JACRTA010000003.1"/>
</dbReference>
<keyword evidence="3" id="KW-1185">Reference proteome</keyword>
<comment type="caution">
    <text evidence="2">The sequence shown here is derived from an EMBL/GenBank/DDBJ whole genome shotgun (WGS) entry which is preliminary data.</text>
</comment>
<evidence type="ECO:0000313" key="2">
    <source>
        <dbReference type="EMBL" id="MBC8569100.1"/>
    </source>
</evidence>
<gene>
    <name evidence="2" type="ORF">H8692_10060</name>
</gene>
<dbReference type="EMBL" id="JACRTA010000003">
    <property type="protein sequence ID" value="MBC8569100.1"/>
    <property type="molecule type" value="Genomic_DNA"/>
</dbReference>
<feature type="transmembrane region" description="Helical" evidence="1">
    <location>
        <begin position="32"/>
        <end position="54"/>
    </location>
</feature>
<keyword evidence="1" id="KW-1133">Transmembrane helix</keyword>
<dbReference type="AlphaFoldDB" id="A0A926IAG2"/>
<evidence type="ECO:0000313" key="3">
    <source>
        <dbReference type="Proteomes" id="UP000610862"/>
    </source>
</evidence>
<protein>
    <submittedName>
        <fullName evidence="2">DUF1232 domain-containing protein</fullName>
    </submittedName>
</protein>
<sequence length="119" mass="14010">MHYFGIRVLIKRIKAIKFMMADKSVPKRKKALIVFGIIYLFLPIDLIPIVLFPIAWVDDLALWIFILWYLRSELDKYWLGGKSKDLSKKYRGKTFVDDVEYEVNEGKAEKHKGDNSDVK</sequence>
<accession>A0A926IAG2</accession>
<proteinExistence type="predicted"/>
<evidence type="ECO:0000256" key="1">
    <source>
        <dbReference type="SAM" id="Phobius"/>
    </source>
</evidence>
<keyword evidence="1" id="KW-0472">Membrane</keyword>
<dbReference type="Proteomes" id="UP000610862">
    <property type="component" value="Unassembled WGS sequence"/>
</dbReference>
<reference evidence="2" key="1">
    <citation type="submission" date="2020-08" db="EMBL/GenBank/DDBJ databases">
        <title>Genome public.</title>
        <authorList>
            <person name="Liu C."/>
            <person name="Sun Q."/>
        </authorList>
    </citation>
    <scope>NUCLEOTIDE SEQUENCE</scope>
    <source>
        <strain evidence="2">NSJ-24</strain>
    </source>
</reference>
<dbReference type="GO" id="GO:0012505">
    <property type="term" value="C:endomembrane system"/>
    <property type="evidence" value="ECO:0007669"/>
    <property type="project" value="UniProtKB-SubCell"/>
</dbReference>